<proteinExistence type="inferred from homology"/>
<evidence type="ECO:0000313" key="9">
    <source>
        <dbReference type="Proteomes" id="UP000320055"/>
    </source>
</evidence>
<dbReference type="GO" id="GO:0008658">
    <property type="term" value="F:penicillin binding"/>
    <property type="evidence" value="ECO:0007669"/>
    <property type="project" value="InterPro"/>
</dbReference>
<protein>
    <submittedName>
        <fullName evidence="8">Cell division protein FtsI/penicillin-binding protein 2</fullName>
    </submittedName>
</protein>
<comment type="similarity">
    <text evidence="2">Belongs to the transpeptidase family.</text>
</comment>
<dbReference type="Gene3D" id="3.30.450.330">
    <property type="match status" value="1"/>
</dbReference>
<dbReference type="EMBL" id="CAACVJ010000001">
    <property type="protein sequence ID" value="VEP11266.1"/>
    <property type="molecule type" value="Genomic_DNA"/>
</dbReference>
<dbReference type="PANTHER" id="PTHR30627">
    <property type="entry name" value="PEPTIDOGLYCAN D,D-TRANSPEPTIDASE"/>
    <property type="match status" value="1"/>
</dbReference>
<dbReference type="SUPFAM" id="SSF56601">
    <property type="entry name" value="beta-lactamase/transpeptidase-like"/>
    <property type="match status" value="1"/>
</dbReference>
<dbReference type="GO" id="GO:0071555">
    <property type="term" value="P:cell wall organization"/>
    <property type="evidence" value="ECO:0007669"/>
    <property type="project" value="TreeGrafter"/>
</dbReference>
<dbReference type="Gene3D" id="3.40.710.10">
    <property type="entry name" value="DD-peptidase/beta-lactamase superfamily"/>
    <property type="match status" value="1"/>
</dbReference>
<dbReference type="InterPro" id="IPR050515">
    <property type="entry name" value="Beta-lactam/transpept"/>
</dbReference>
<reference evidence="8 9" key="1">
    <citation type="submission" date="2019-01" db="EMBL/GenBank/DDBJ databases">
        <authorList>
            <person name="Brito A."/>
        </authorList>
    </citation>
    <scope>NUCLEOTIDE SEQUENCE [LARGE SCALE GENOMIC DNA]</scope>
    <source>
        <strain evidence="8">1</strain>
    </source>
</reference>
<feature type="domain" description="Penicillin-binding protein transpeptidase" evidence="6">
    <location>
        <begin position="313"/>
        <end position="627"/>
    </location>
</feature>
<keyword evidence="8" id="KW-0132">Cell division</keyword>
<evidence type="ECO:0000256" key="3">
    <source>
        <dbReference type="ARBA" id="ARBA00023136"/>
    </source>
</evidence>
<evidence type="ECO:0000256" key="4">
    <source>
        <dbReference type="SAM" id="MobiDB-lite"/>
    </source>
</evidence>
<sequence>MATKKRSRQQKTIISPHSAMNARQPSTKRVAENLSPQVVGRLIFVWGVLLLAAIAITGRLYVLQVAETIPIAEDSEMAKEDTHLRQLAGKTYKEIAKNQQNTILEPYTPRRQIVDSQQNILATDVITYKLYIHPNLFIRNRQQISAQEIAQQLADILDTKTADEFLTYFQDKNKKGIPLPENISDSAVAKIRALSIDGLDVRKQYSRVYPHKEMVAEVIGYINDDSDRQPQAGVEYTQNELLIRKPIRLKLKRSFSKQDGKKQKVFFPGYLERSRPFLAFDDRRLQLTIDLRLQQSARAALKATMDEFQAKRGTVIVMDVSDGSILAMVCDPTYDPNQYQQYTDYSLFKNWAVTDLYEPGSTFKPINIAIALDEGVITPKETIEDTGKIKIGTDTVRNHDYYDKGARGEMTIPEILQQSSNVGMIKIMERIAPEKYYQRLKELGIEDKLELEIPGSTAGTLKDEIEFTVREIEPATASFGQGFSLTPLKLLQIHAAIANNGKIVTPHVVRGLSDFDGYLHYSLPKQETEIFSEKTTRTVLEMMETVVQDGSGKAAKIANYRIAGKTGTSQKSDLTTGYYAENAKITSFVGIFPVEKPRYAVLAVVDEPQGRYTFGSNVAAPVVGEVIKAIIAHKGIEPVESESKR</sequence>
<keyword evidence="5" id="KW-1133">Transmembrane helix</keyword>
<dbReference type="Proteomes" id="UP000320055">
    <property type="component" value="Unassembled WGS sequence"/>
</dbReference>
<dbReference type="GO" id="GO:0005886">
    <property type="term" value="C:plasma membrane"/>
    <property type="evidence" value="ECO:0007669"/>
    <property type="project" value="TreeGrafter"/>
</dbReference>
<evidence type="ECO:0000256" key="2">
    <source>
        <dbReference type="ARBA" id="ARBA00007171"/>
    </source>
</evidence>
<evidence type="ECO:0000313" key="8">
    <source>
        <dbReference type="EMBL" id="VEP11266.1"/>
    </source>
</evidence>
<keyword evidence="9" id="KW-1185">Reference proteome</keyword>
<feature type="transmembrane region" description="Helical" evidence="5">
    <location>
        <begin position="38"/>
        <end position="62"/>
    </location>
</feature>
<gene>
    <name evidence="8" type="ORF">H1P_10051</name>
</gene>
<evidence type="ECO:0000256" key="1">
    <source>
        <dbReference type="ARBA" id="ARBA00004370"/>
    </source>
</evidence>
<dbReference type="SUPFAM" id="SSF56519">
    <property type="entry name" value="Penicillin binding protein dimerisation domain"/>
    <property type="match status" value="1"/>
</dbReference>
<dbReference type="InterPro" id="IPR012338">
    <property type="entry name" value="Beta-lactam/transpept-like"/>
</dbReference>
<dbReference type="PANTHER" id="PTHR30627:SF1">
    <property type="entry name" value="PEPTIDOGLYCAN D,D-TRANSPEPTIDASE FTSI"/>
    <property type="match status" value="1"/>
</dbReference>
<feature type="region of interest" description="Disordered" evidence="4">
    <location>
        <begin position="1"/>
        <end position="28"/>
    </location>
</feature>
<evidence type="ECO:0000259" key="7">
    <source>
        <dbReference type="Pfam" id="PF03717"/>
    </source>
</evidence>
<comment type="subcellular location">
    <subcellularLocation>
        <location evidence="1">Membrane</location>
    </subcellularLocation>
</comment>
<dbReference type="InterPro" id="IPR005311">
    <property type="entry name" value="PBP_dimer"/>
</dbReference>
<accession>A0A563VIJ7</accession>
<keyword evidence="8" id="KW-0131">Cell cycle</keyword>
<feature type="domain" description="Penicillin-binding protein dimerisation" evidence="7">
    <location>
        <begin position="109"/>
        <end position="234"/>
    </location>
</feature>
<dbReference type="Pfam" id="PF03717">
    <property type="entry name" value="PBP_dimer"/>
    <property type="match status" value="1"/>
</dbReference>
<dbReference type="GO" id="GO:0051301">
    <property type="term" value="P:cell division"/>
    <property type="evidence" value="ECO:0007669"/>
    <property type="project" value="UniProtKB-KW"/>
</dbReference>
<name>A0A563VIJ7_9CYAN</name>
<dbReference type="Gene3D" id="3.90.1310.10">
    <property type="entry name" value="Penicillin-binding protein 2a (Domain 2)"/>
    <property type="match status" value="1"/>
</dbReference>
<dbReference type="AlphaFoldDB" id="A0A563VIJ7"/>
<dbReference type="InterPro" id="IPR036138">
    <property type="entry name" value="PBP_dimer_sf"/>
</dbReference>
<evidence type="ECO:0000259" key="6">
    <source>
        <dbReference type="Pfam" id="PF00905"/>
    </source>
</evidence>
<dbReference type="InterPro" id="IPR001460">
    <property type="entry name" value="PCN-bd_Tpept"/>
</dbReference>
<organism evidence="8 9">
    <name type="scientific">Hyella patelloides LEGE 07179</name>
    <dbReference type="NCBI Taxonomy" id="945734"/>
    <lineage>
        <taxon>Bacteria</taxon>
        <taxon>Bacillati</taxon>
        <taxon>Cyanobacteriota</taxon>
        <taxon>Cyanophyceae</taxon>
        <taxon>Pleurocapsales</taxon>
        <taxon>Hyellaceae</taxon>
        <taxon>Hyella</taxon>
    </lineage>
</organism>
<evidence type="ECO:0000256" key="5">
    <source>
        <dbReference type="SAM" id="Phobius"/>
    </source>
</evidence>
<dbReference type="RefSeq" id="WP_246141403.1">
    <property type="nucleotide sequence ID" value="NZ_LR213766.1"/>
</dbReference>
<keyword evidence="3 5" id="KW-0472">Membrane</keyword>
<dbReference type="Pfam" id="PF00905">
    <property type="entry name" value="Transpeptidase"/>
    <property type="match status" value="1"/>
</dbReference>
<keyword evidence="5" id="KW-0812">Transmembrane</keyword>